<keyword evidence="2" id="KW-1185">Reference proteome</keyword>
<organism evidence="1 2">
    <name type="scientific">Edaphochlamys debaryana</name>
    <dbReference type="NCBI Taxonomy" id="47281"/>
    <lineage>
        <taxon>Eukaryota</taxon>
        <taxon>Viridiplantae</taxon>
        <taxon>Chlorophyta</taxon>
        <taxon>core chlorophytes</taxon>
        <taxon>Chlorophyceae</taxon>
        <taxon>CS clade</taxon>
        <taxon>Chlamydomonadales</taxon>
        <taxon>Chlamydomonadales incertae sedis</taxon>
        <taxon>Edaphochlamys</taxon>
    </lineage>
</organism>
<reference evidence="1" key="1">
    <citation type="journal article" date="2020" name="bioRxiv">
        <title>Comparative genomics of Chlamydomonas.</title>
        <authorList>
            <person name="Craig R.J."/>
            <person name="Hasan A.R."/>
            <person name="Ness R.W."/>
            <person name="Keightley P.D."/>
        </authorList>
    </citation>
    <scope>NUCLEOTIDE SEQUENCE</scope>
    <source>
        <strain evidence="1">CCAP 11/70</strain>
    </source>
</reference>
<dbReference type="Proteomes" id="UP000612055">
    <property type="component" value="Unassembled WGS sequence"/>
</dbReference>
<proteinExistence type="predicted"/>
<protein>
    <submittedName>
        <fullName evidence="1">Uncharacterized protein</fullName>
    </submittedName>
</protein>
<accession>A0A835Y579</accession>
<sequence length="81" mass="7944">MAPRPVILPSGSTDGILTLFVWMRGRAGSGVPSSLVPGGTAGNVGFTGGTLTESLPASPQGCKLPVPGISGGCAITEKPLP</sequence>
<dbReference type="EMBL" id="JAEHOE010000054">
    <property type="protein sequence ID" value="KAG2491269.1"/>
    <property type="molecule type" value="Genomic_DNA"/>
</dbReference>
<evidence type="ECO:0000313" key="1">
    <source>
        <dbReference type="EMBL" id="KAG2491269.1"/>
    </source>
</evidence>
<gene>
    <name evidence="1" type="ORF">HYH03_010276</name>
</gene>
<name>A0A835Y579_9CHLO</name>
<comment type="caution">
    <text evidence="1">The sequence shown here is derived from an EMBL/GenBank/DDBJ whole genome shotgun (WGS) entry which is preliminary data.</text>
</comment>
<evidence type="ECO:0000313" key="2">
    <source>
        <dbReference type="Proteomes" id="UP000612055"/>
    </source>
</evidence>
<dbReference type="AlphaFoldDB" id="A0A835Y579"/>